<gene>
    <name evidence="3" type="ORF">MEDL_38718</name>
</gene>
<evidence type="ECO:0000313" key="3">
    <source>
        <dbReference type="EMBL" id="CAG2225592.1"/>
    </source>
</evidence>
<dbReference type="CDD" id="cd19757">
    <property type="entry name" value="Bbox1"/>
    <property type="match status" value="1"/>
</dbReference>
<evidence type="ECO:0000259" key="2">
    <source>
        <dbReference type="PROSITE" id="PS50119"/>
    </source>
</evidence>
<dbReference type="Pfam" id="PF22586">
    <property type="entry name" value="ANCHR-like_BBOX"/>
    <property type="match status" value="1"/>
</dbReference>
<protein>
    <recommendedName>
        <fullName evidence="2">B box-type domain-containing protein</fullName>
    </recommendedName>
</protein>
<dbReference type="GO" id="GO:0008270">
    <property type="term" value="F:zinc ion binding"/>
    <property type="evidence" value="ECO:0007669"/>
    <property type="project" value="UniProtKB-KW"/>
</dbReference>
<organism evidence="3 4">
    <name type="scientific">Mytilus edulis</name>
    <name type="common">Blue mussel</name>
    <dbReference type="NCBI Taxonomy" id="6550"/>
    <lineage>
        <taxon>Eukaryota</taxon>
        <taxon>Metazoa</taxon>
        <taxon>Spiralia</taxon>
        <taxon>Lophotrochozoa</taxon>
        <taxon>Mollusca</taxon>
        <taxon>Bivalvia</taxon>
        <taxon>Autobranchia</taxon>
        <taxon>Pteriomorphia</taxon>
        <taxon>Mytilida</taxon>
        <taxon>Mytiloidea</taxon>
        <taxon>Mytilidae</taxon>
        <taxon>Mytilinae</taxon>
        <taxon>Mytilus</taxon>
    </lineage>
</organism>
<dbReference type="AlphaFoldDB" id="A0A8S3T578"/>
<dbReference type="InterPro" id="IPR047153">
    <property type="entry name" value="TRIM45/56/19-like"/>
</dbReference>
<keyword evidence="1" id="KW-0479">Metal-binding</keyword>
<dbReference type="GO" id="GO:0061630">
    <property type="term" value="F:ubiquitin protein ligase activity"/>
    <property type="evidence" value="ECO:0007669"/>
    <property type="project" value="TreeGrafter"/>
</dbReference>
<dbReference type="PROSITE" id="PS50119">
    <property type="entry name" value="ZF_BBOX"/>
    <property type="match status" value="1"/>
</dbReference>
<dbReference type="PANTHER" id="PTHR25462">
    <property type="entry name" value="BONUS, ISOFORM C-RELATED"/>
    <property type="match status" value="1"/>
</dbReference>
<proteinExistence type="predicted"/>
<dbReference type="Gene3D" id="3.30.160.60">
    <property type="entry name" value="Classic Zinc Finger"/>
    <property type="match status" value="1"/>
</dbReference>
<dbReference type="EMBL" id="CAJPWZ010001853">
    <property type="protein sequence ID" value="CAG2225592.1"/>
    <property type="molecule type" value="Genomic_DNA"/>
</dbReference>
<dbReference type="SUPFAM" id="SSF57845">
    <property type="entry name" value="B-box zinc-binding domain"/>
    <property type="match status" value="1"/>
</dbReference>
<feature type="domain" description="B box-type" evidence="2">
    <location>
        <begin position="4"/>
        <end position="54"/>
    </location>
</feature>
<name>A0A8S3T578_MYTED</name>
<accession>A0A8S3T578</accession>
<dbReference type="PANTHER" id="PTHR25462:SF296">
    <property type="entry name" value="MEIOTIC P26, ISOFORM F"/>
    <property type="match status" value="1"/>
</dbReference>
<dbReference type="InterPro" id="IPR000315">
    <property type="entry name" value="Znf_B-box"/>
</dbReference>
<dbReference type="Proteomes" id="UP000683360">
    <property type="component" value="Unassembled WGS sequence"/>
</dbReference>
<keyword evidence="1" id="KW-0862">Zinc</keyword>
<evidence type="ECO:0000256" key="1">
    <source>
        <dbReference type="PROSITE-ProRule" id="PRU00024"/>
    </source>
</evidence>
<keyword evidence="1" id="KW-0863">Zinc-finger</keyword>
<evidence type="ECO:0000313" key="4">
    <source>
        <dbReference type="Proteomes" id="UP000683360"/>
    </source>
</evidence>
<reference evidence="3" key="1">
    <citation type="submission" date="2021-03" db="EMBL/GenBank/DDBJ databases">
        <authorList>
            <person name="Bekaert M."/>
        </authorList>
    </citation>
    <scope>NUCLEOTIDE SEQUENCE</scope>
</reference>
<comment type="caution">
    <text evidence="3">The sequence shown here is derived from an EMBL/GenBank/DDBJ whole genome shotgun (WGS) entry which is preliminary data.</text>
</comment>
<sequence length="202" mass="22867">MASNKPIPCGPCQEGKVNTEAEIWCNNCDEGLCFTCSSHHKQSRGTRNHKTIDIKSYKQSIPAVTAECDKHGQQFNLYCTSHLMPCCDECISTSHSKCTGIKSLADVVEKTKIEKSTQSIEKQIDSIKHFLDNLIENKSVNISRGEQEIKNIKTLIVNIREKINNYLINLEKKLCNEADTILNQEKSKSTDFMAEINEKQKK</sequence>
<dbReference type="OrthoDB" id="6110186at2759"/>
<keyword evidence="4" id="KW-1185">Reference proteome</keyword>